<evidence type="ECO:0000313" key="2">
    <source>
        <dbReference type="EMBL" id="OLQ12666.1"/>
    </source>
</evidence>
<feature type="region of interest" description="Disordered" evidence="1">
    <location>
        <begin position="614"/>
        <end position="667"/>
    </location>
</feature>
<protein>
    <submittedName>
        <fullName evidence="2">Uncharacterized protein</fullName>
    </submittedName>
</protein>
<feature type="compositionally biased region" description="Polar residues" evidence="1">
    <location>
        <begin position="565"/>
        <end position="574"/>
    </location>
</feature>
<feature type="compositionally biased region" description="Low complexity" evidence="1">
    <location>
        <begin position="718"/>
        <end position="738"/>
    </location>
</feature>
<feature type="region of interest" description="Disordered" evidence="1">
    <location>
        <begin position="556"/>
        <end position="576"/>
    </location>
</feature>
<name>A0A1Q9EYZ7_SYMMI</name>
<dbReference type="OrthoDB" id="10396214at2759"/>
<comment type="caution">
    <text evidence="2">The sequence shown here is derived from an EMBL/GenBank/DDBJ whole genome shotgun (WGS) entry which is preliminary data.</text>
</comment>
<evidence type="ECO:0000256" key="1">
    <source>
        <dbReference type="SAM" id="MobiDB-lite"/>
    </source>
</evidence>
<keyword evidence="3" id="KW-1185">Reference proteome</keyword>
<feature type="region of interest" description="Disordered" evidence="1">
    <location>
        <begin position="718"/>
        <end position="745"/>
    </location>
</feature>
<accession>A0A1Q9EYZ7</accession>
<evidence type="ECO:0000313" key="3">
    <source>
        <dbReference type="Proteomes" id="UP000186817"/>
    </source>
</evidence>
<proteinExistence type="predicted"/>
<feature type="region of interest" description="Disordered" evidence="1">
    <location>
        <begin position="439"/>
        <end position="462"/>
    </location>
</feature>
<dbReference type="EMBL" id="LSRX01000039">
    <property type="protein sequence ID" value="OLQ12666.1"/>
    <property type="molecule type" value="Genomic_DNA"/>
</dbReference>
<reference evidence="2 3" key="1">
    <citation type="submission" date="2016-02" db="EMBL/GenBank/DDBJ databases">
        <title>Genome analysis of coral dinoflagellate symbionts highlights evolutionary adaptations to a symbiotic lifestyle.</title>
        <authorList>
            <person name="Aranda M."/>
            <person name="Li Y."/>
            <person name="Liew Y.J."/>
            <person name="Baumgarten S."/>
            <person name="Simakov O."/>
            <person name="Wilson M."/>
            <person name="Piel J."/>
            <person name="Ashoor H."/>
            <person name="Bougouffa S."/>
            <person name="Bajic V.B."/>
            <person name="Ryu T."/>
            <person name="Ravasi T."/>
            <person name="Bayer T."/>
            <person name="Micklem G."/>
            <person name="Kim H."/>
            <person name="Bhak J."/>
            <person name="Lajeunesse T.C."/>
            <person name="Voolstra C.R."/>
        </authorList>
    </citation>
    <scope>NUCLEOTIDE SEQUENCE [LARGE SCALE GENOMIC DNA]</scope>
    <source>
        <strain evidence="2 3">CCMP2467</strain>
    </source>
</reference>
<gene>
    <name evidence="2" type="ORF">AK812_SmicGene3392</name>
</gene>
<dbReference type="AlphaFoldDB" id="A0A1Q9EYZ7"/>
<sequence>MRPQLMAQKLSDLQGVKFVKKYAPEDDSEINNICGDPSIDKIDAADLKSWLTAEEDQNCSSRYADVKLVRNGATNGLLEEAQMRVDMMAILKRCAVLIFGKCAFRLRLPSHEEASPIHCIQEEDLHVDLFTDRDKPQYAKYKVGIQEHSPALEEDIEWEQNVMEERMQQLRLAGVRFEIYEEGYAIFAVHHENRAPVKEKLVSAILIGRESVSLGKEWINTMSLEDMRSTGAFFVTSKTVFSIPFLELTYLRLLQGRLPPEQEAAVLQQIYHNGEDRLPTGRRLQELLLRAIEGFAVAQRTPKEAISFNIGNPAVHMTKMEQVLLFPPSEAVDAISFDGHFGIHCGLCPSDPPRRSGNVSESFNAWVRSLNFFLNNLGSAETLGRGLGPRAPMQMVSNAFIGDPQAQLRKGPVAPKGVPSAAPKEGLKRPAAAIVKMQGAGKGKPAPGLSAKMGGAAPSATELPEDALPMTTAKSSAPVPFQKAPMAQVSAPPAKRGEKRPNFSAAVAADASPAPLDNSLMPVTIEELVAAIEASTPNAKQRHAVQLGEAVGQTLPIERPRPMPSSGTQSNLGRQSARRFRSSWDLDLLMHINMFLRALKGKIVERAQTDGVQVQTPRAVASPGGAEPQPAISKASTMVKSPGLPNSAPKSGAATPKATPSGQPPAGKVVMAKATLSKSAGIIAKVGLGSPAGTPATVPPKAVVAKVPGKVPVKAAPAKAKAAPAEEPAPESVSKASPPASPPQEDALYQLVGELTDDPVVQDGLILEDRINEVFRRLWESVARRPKDWVAAWQAMGIPADRQGEALQKFLNIAFVQTEDPDKAPLILAELVKCHKIKMRSIEDVFVAFGQNLDGILAINEDAWQVYAKFLAFVFPKPAIEGWGWSRVGWDWKGWWQFAERCIQSLESSRAFDVLGLVLRMLQDKEGQPLFNIQIWSDGDRFAKFLGKLCDLGGCELPEVVERLSLLGVTASEE</sequence>
<dbReference type="Proteomes" id="UP000186817">
    <property type="component" value="Unassembled WGS sequence"/>
</dbReference>
<organism evidence="2 3">
    <name type="scientific">Symbiodinium microadriaticum</name>
    <name type="common">Dinoflagellate</name>
    <name type="synonym">Zooxanthella microadriatica</name>
    <dbReference type="NCBI Taxonomy" id="2951"/>
    <lineage>
        <taxon>Eukaryota</taxon>
        <taxon>Sar</taxon>
        <taxon>Alveolata</taxon>
        <taxon>Dinophyceae</taxon>
        <taxon>Suessiales</taxon>
        <taxon>Symbiodiniaceae</taxon>
        <taxon>Symbiodinium</taxon>
    </lineage>
</organism>